<dbReference type="HOGENOM" id="CLU_190804_0_0_6"/>
<dbReference type="Proteomes" id="UP000001441">
    <property type="component" value="Chromosome"/>
</dbReference>
<dbReference type="OrthoDB" id="5421165at2"/>
<evidence type="ECO:0000313" key="1">
    <source>
        <dbReference type="EMBL" id="ADC63517.1"/>
    </source>
</evidence>
<dbReference type="AlphaFoldDB" id="D3RPC7"/>
<proteinExistence type="predicted"/>
<dbReference type="RefSeq" id="WP_012971785.1">
    <property type="nucleotide sequence ID" value="NC_013851.1"/>
</dbReference>
<gene>
    <name evidence="1" type="ordered locus">Alvin_2607</name>
</gene>
<keyword evidence="2" id="KW-1185">Reference proteome</keyword>
<evidence type="ECO:0000313" key="2">
    <source>
        <dbReference type="Proteomes" id="UP000001441"/>
    </source>
</evidence>
<organism evidence="1 2">
    <name type="scientific">Allochromatium vinosum (strain ATCC 17899 / DSM 180 / NBRC 103801 / NCIMB 10441 / D)</name>
    <name type="common">Chromatium vinosum</name>
    <dbReference type="NCBI Taxonomy" id="572477"/>
    <lineage>
        <taxon>Bacteria</taxon>
        <taxon>Pseudomonadati</taxon>
        <taxon>Pseudomonadota</taxon>
        <taxon>Gammaproteobacteria</taxon>
        <taxon>Chromatiales</taxon>
        <taxon>Chromatiaceae</taxon>
        <taxon>Allochromatium</taxon>
    </lineage>
</organism>
<sequence length="87" mass="8956">MPTYDYRCDTNDRVIEVSHRMSETLTSWGELCERAGVELGDTPADAPVHRLATGGNVITSSSLGSGCTPAPSCATGSCCGGGMCGLN</sequence>
<dbReference type="STRING" id="572477.Alvin_2607"/>
<dbReference type="eggNOG" id="ENOG50334QY">
    <property type="taxonomic scope" value="Bacteria"/>
</dbReference>
<name>D3RPC7_ALLVD</name>
<dbReference type="EMBL" id="CP001896">
    <property type="protein sequence ID" value="ADC63517.1"/>
    <property type="molecule type" value="Genomic_DNA"/>
</dbReference>
<dbReference type="KEGG" id="alv:Alvin_2607"/>
<evidence type="ECO:0008006" key="3">
    <source>
        <dbReference type="Google" id="ProtNLM"/>
    </source>
</evidence>
<reference evidence="1 2" key="1">
    <citation type="journal article" date="2011" name="Stand. Genomic Sci.">
        <title>Complete genome sequence of Allochromatium vinosum DSM 180(T).</title>
        <authorList>
            <person name="Weissgerber T."/>
            <person name="Zigann R."/>
            <person name="Bruce D."/>
            <person name="Chang Y.J."/>
            <person name="Detter J.C."/>
            <person name="Han C."/>
            <person name="Hauser L."/>
            <person name="Jeffries C.D."/>
            <person name="Land M."/>
            <person name="Munk A.C."/>
            <person name="Tapia R."/>
            <person name="Dahl C."/>
        </authorList>
    </citation>
    <scope>NUCLEOTIDE SEQUENCE [LARGE SCALE GENOMIC DNA]</scope>
    <source>
        <strain evidence="2">ATCC 17899 / DSM 180 / NBRC 103801 / NCIMB 10441 / D</strain>
    </source>
</reference>
<accession>D3RPC7</accession>
<protein>
    <recommendedName>
        <fullName evidence="3">Zinc ribbon domain-containing protein</fullName>
    </recommendedName>
</protein>